<evidence type="ECO:0000259" key="8">
    <source>
        <dbReference type="PROSITE" id="PS50968"/>
    </source>
</evidence>
<dbReference type="PROSITE" id="PS50989">
    <property type="entry name" value="COA_CT_CTER"/>
    <property type="match status" value="1"/>
</dbReference>
<dbReference type="Proteomes" id="UP000266327">
    <property type="component" value="Unassembled WGS sequence"/>
</dbReference>
<dbReference type="InterPro" id="IPR016185">
    <property type="entry name" value="PreATP-grasp_dom_sf"/>
</dbReference>
<dbReference type="SUPFAM" id="SSF52096">
    <property type="entry name" value="ClpP/crotonase"/>
    <property type="match status" value="2"/>
</dbReference>
<gene>
    <name evidence="12" type="ORF">D3878_16105</name>
</gene>
<dbReference type="PANTHER" id="PTHR48095:SF5">
    <property type="entry name" value="BLL7292 PROTEIN"/>
    <property type="match status" value="1"/>
</dbReference>
<keyword evidence="5" id="KW-0092">Biotin</keyword>
<feature type="domain" description="ATP-grasp" evidence="9">
    <location>
        <begin position="120"/>
        <end position="323"/>
    </location>
</feature>
<keyword evidence="3 6" id="KW-0547">Nucleotide-binding</keyword>
<feature type="domain" description="Biotin carboxylation" evidence="10">
    <location>
        <begin position="2"/>
        <end position="460"/>
    </location>
</feature>
<dbReference type="InterPro" id="IPR011053">
    <property type="entry name" value="Single_hybrid_motif"/>
</dbReference>
<dbReference type="Pfam" id="PF01039">
    <property type="entry name" value="Carboxyl_trans"/>
    <property type="match status" value="1"/>
</dbReference>
<dbReference type="Gene3D" id="3.30.470.20">
    <property type="entry name" value="ATP-grasp fold, B domain"/>
    <property type="match status" value="1"/>
</dbReference>
<dbReference type="PROSITE" id="PS50968">
    <property type="entry name" value="BIOTINYL_LIPOYL"/>
    <property type="match status" value="1"/>
</dbReference>
<dbReference type="InterPro" id="IPR011764">
    <property type="entry name" value="Biotin_carboxylation_dom"/>
</dbReference>
<dbReference type="FunFam" id="2.40.50.100:FF:000003">
    <property type="entry name" value="Acetyl-CoA carboxylase biotin carboxyl carrier protein"/>
    <property type="match status" value="1"/>
</dbReference>
<dbReference type="Gene3D" id="3.30.1490.20">
    <property type="entry name" value="ATP-grasp fold, A domain"/>
    <property type="match status" value="1"/>
</dbReference>
<dbReference type="PROSITE" id="PS50975">
    <property type="entry name" value="ATP_GRASP"/>
    <property type="match status" value="1"/>
</dbReference>
<sequence>MNIQKLLIANRGEIAIRIARAAFELGIETVSLFSEDDALSLHRRKTDEARGLKGSGAAAYLDIEQIIAIAREAGCDAIHPGYGFLSENAHFATRCAEEGIVFVGPRPEVLQLFGDKVEARNLAIRTKVPVVPGTEGITSLAQAHEFLASLGDGGAMMIKAVSGGGGRGMRAVYAPGQVDEAYARCQSEAKAAFGNDAVYVEQLVQSARHIEVQVVGDGSGRVVHLWERECTIQRRNQKVIEIAPSPTLRPALRERITAAAVRLAEAIKYGSLGTFEFLLDASKDSDDAQFVFMEANPRLQVEHTVTEEITGIDLVKTQLRIAGGSTLADLGLNQAAIPAPKGHAIQLRINMETMEADGNARPAGGTLRAFEPPTGPGIRVDTFGYTDYTTNPNFDSLLAKLITHAPHGSFADLAARTYRALCEFRIQGVSTNIAFLQNLLRHPDVIANRVNTRFVENHIAELVAAPADAHQKLYYDSGEQAGGAKGGARTDGAPAAPVNTTPVKTPMQGVIVVVNVAEGDTVYAGQQVAVIEAMKMEHIVTAEVSGIVRRIDVKKGDTLFQDHPMLHIEETALEGGNEVAAASIDPDYIRPDLAEVLQRHADGLDAARPDAVARRRKTGQRTARENVADLCDADSFIEYGALTHGAQRDRYSVEELQRISPADGLIAGVGSVNAVRFEDGKARCMVIAYDYTVFAGTQGTNNHKKIDRMLQLAEQWQLPIVIFAEGGGGRPGDIENHTVAMLNTTTFMHYARLSGLVPRVCIVSGRSFAGNAALVGCSDVIIATANATVGMGGPAMVEGGGLGSYTPEEIGPVSVQAPNGVFDIVVADEAEAVAASKKYLSYFQGPVADWSCADQRLLRQMVPENRLRVYDMRKVIEALADADSVLELRGEFGVGIITAFIRIEGRPVGLLANNPAHLGGAIDADAADKSARFMQLCDAFDIPMLSLCDTPGFMVGPDSEKTAMVRHVSRMFVAAASITVPFFSIVLRKGYGLGSISMTGGSYHAPFFTVSWPSGEFGAMGIEGAAKLGYRKELEAVADPAERQGLLEKLVSAAYEKGKATSMAAYLEIDDVIDPAESRKWIVRGLRSLPPVMPRAGKKRNFVDTW</sequence>
<dbReference type="SUPFAM" id="SSF51230">
    <property type="entry name" value="Single hybrid motif"/>
    <property type="match status" value="1"/>
</dbReference>
<name>A0A3A3G516_9BURK</name>
<reference evidence="13" key="1">
    <citation type="submission" date="2018-09" db="EMBL/GenBank/DDBJ databases">
        <authorList>
            <person name="Zhu H."/>
        </authorList>
    </citation>
    <scope>NUCLEOTIDE SEQUENCE [LARGE SCALE GENOMIC DNA]</scope>
    <source>
        <strain evidence="13">K1S02-23</strain>
    </source>
</reference>
<dbReference type="GO" id="GO:0005524">
    <property type="term" value="F:ATP binding"/>
    <property type="evidence" value="ECO:0007669"/>
    <property type="project" value="UniProtKB-UniRule"/>
</dbReference>
<dbReference type="PANTHER" id="PTHR48095">
    <property type="entry name" value="PYRUVATE CARBOXYLASE SUBUNIT A"/>
    <property type="match status" value="1"/>
</dbReference>
<dbReference type="CDD" id="cd06850">
    <property type="entry name" value="biotinyl_domain"/>
    <property type="match status" value="1"/>
</dbReference>
<dbReference type="GO" id="GO:0046872">
    <property type="term" value="F:metal ion binding"/>
    <property type="evidence" value="ECO:0007669"/>
    <property type="project" value="InterPro"/>
</dbReference>
<dbReference type="SMART" id="SM00878">
    <property type="entry name" value="Biotin_carb_C"/>
    <property type="match status" value="1"/>
</dbReference>
<dbReference type="PROSITE" id="PS50979">
    <property type="entry name" value="BC"/>
    <property type="match status" value="1"/>
</dbReference>
<dbReference type="EMBL" id="QYUQ01000002">
    <property type="protein sequence ID" value="RJG02914.1"/>
    <property type="molecule type" value="Genomic_DNA"/>
</dbReference>
<dbReference type="PROSITE" id="PS00867">
    <property type="entry name" value="CPSASE_2"/>
    <property type="match status" value="1"/>
</dbReference>
<evidence type="ECO:0000259" key="10">
    <source>
        <dbReference type="PROSITE" id="PS50979"/>
    </source>
</evidence>
<evidence type="ECO:0000256" key="5">
    <source>
        <dbReference type="ARBA" id="ARBA00023267"/>
    </source>
</evidence>
<evidence type="ECO:0000256" key="3">
    <source>
        <dbReference type="ARBA" id="ARBA00022741"/>
    </source>
</evidence>
<dbReference type="Gene3D" id="3.90.226.10">
    <property type="entry name" value="2-enoyl-CoA Hydratase, Chain A, domain 1"/>
    <property type="match status" value="2"/>
</dbReference>
<comment type="caution">
    <text evidence="12">The sequence shown here is derived from an EMBL/GenBank/DDBJ whole genome shotgun (WGS) entry which is preliminary data.</text>
</comment>
<dbReference type="InterPro" id="IPR011761">
    <property type="entry name" value="ATP-grasp"/>
</dbReference>
<dbReference type="Pfam" id="PF00289">
    <property type="entry name" value="Biotin_carb_N"/>
    <property type="match status" value="1"/>
</dbReference>
<evidence type="ECO:0000256" key="2">
    <source>
        <dbReference type="ARBA" id="ARBA00022598"/>
    </source>
</evidence>
<dbReference type="Pfam" id="PF02785">
    <property type="entry name" value="Biotin_carb_C"/>
    <property type="match status" value="1"/>
</dbReference>
<protein>
    <submittedName>
        <fullName evidence="12">Carbamoyl-phosphate synthase large subunit</fullName>
    </submittedName>
</protein>
<dbReference type="Gene3D" id="3.40.50.20">
    <property type="match status" value="1"/>
</dbReference>
<feature type="region of interest" description="Disordered" evidence="7">
    <location>
        <begin position="480"/>
        <end position="501"/>
    </location>
</feature>
<dbReference type="InterPro" id="IPR029045">
    <property type="entry name" value="ClpP/crotonase-like_dom_sf"/>
</dbReference>
<feature type="domain" description="CoA carboxyltransferase C-terminal" evidence="11">
    <location>
        <begin position="853"/>
        <end position="1088"/>
    </location>
</feature>
<evidence type="ECO:0000256" key="1">
    <source>
        <dbReference type="ARBA" id="ARBA00001953"/>
    </source>
</evidence>
<keyword evidence="13" id="KW-1185">Reference proteome</keyword>
<evidence type="ECO:0000256" key="6">
    <source>
        <dbReference type="PROSITE-ProRule" id="PRU00409"/>
    </source>
</evidence>
<comment type="cofactor">
    <cofactor evidence="1">
        <name>biotin</name>
        <dbReference type="ChEBI" id="CHEBI:57586"/>
    </cofactor>
</comment>
<dbReference type="InterPro" id="IPR000089">
    <property type="entry name" value="Biotin_lipoyl"/>
</dbReference>
<dbReference type="InterPro" id="IPR005481">
    <property type="entry name" value="BC-like_N"/>
</dbReference>
<dbReference type="InterPro" id="IPR011763">
    <property type="entry name" value="COA_CT_C"/>
</dbReference>
<dbReference type="SUPFAM" id="SSF51246">
    <property type="entry name" value="Rudiment single hybrid motif"/>
    <property type="match status" value="1"/>
</dbReference>
<dbReference type="InterPro" id="IPR011054">
    <property type="entry name" value="Rudment_hybrid_motif"/>
</dbReference>
<keyword evidence="4 6" id="KW-0067">ATP-binding</keyword>
<dbReference type="GO" id="GO:0016874">
    <property type="term" value="F:ligase activity"/>
    <property type="evidence" value="ECO:0007669"/>
    <property type="project" value="UniProtKB-KW"/>
</dbReference>
<dbReference type="InterPro" id="IPR034733">
    <property type="entry name" value="AcCoA_carboxyl_beta"/>
</dbReference>
<accession>A0A3A3G516</accession>
<dbReference type="FunFam" id="3.40.50.20:FF:000010">
    <property type="entry name" value="Propionyl-CoA carboxylase subunit alpha"/>
    <property type="match status" value="1"/>
</dbReference>
<dbReference type="InterPro" id="IPR051602">
    <property type="entry name" value="ACC_Biotin_Carboxylase"/>
</dbReference>
<evidence type="ECO:0000259" key="9">
    <source>
        <dbReference type="PROSITE" id="PS50975"/>
    </source>
</evidence>
<evidence type="ECO:0000313" key="12">
    <source>
        <dbReference type="EMBL" id="RJG02914.1"/>
    </source>
</evidence>
<evidence type="ECO:0000256" key="4">
    <source>
        <dbReference type="ARBA" id="ARBA00022840"/>
    </source>
</evidence>
<evidence type="ECO:0000313" key="13">
    <source>
        <dbReference type="Proteomes" id="UP000266327"/>
    </source>
</evidence>
<dbReference type="OrthoDB" id="9803706at2"/>
<keyword evidence="2" id="KW-0436">Ligase</keyword>
<dbReference type="InterPro" id="IPR013815">
    <property type="entry name" value="ATP_grasp_subdomain_1"/>
</dbReference>
<dbReference type="Pfam" id="PF02786">
    <property type="entry name" value="CPSase_L_D2"/>
    <property type="match status" value="1"/>
</dbReference>
<proteinExistence type="predicted"/>
<evidence type="ECO:0000259" key="11">
    <source>
        <dbReference type="PROSITE" id="PS50989"/>
    </source>
</evidence>
<feature type="domain" description="Lipoyl-binding" evidence="8">
    <location>
        <begin position="488"/>
        <end position="569"/>
    </location>
</feature>
<dbReference type="AlphaFoldDB" id="A0A3A3G516"/>
<organism evidence="12 13">
    <name type="scientific">Noviherbaspirillum sedimenti</name>
    <dbReference type="NCBI Taxonomy" id="2320865"/>
    <lineage>
        <taxon>Bacteria</taxon>
        <taxon>Pseudomonadati</taxon>
        <taxon>Pseudomonadota</taxon>
        <taxon>Betaproteobacteria</taxon>
        <taxon>Burkholderiales</taxon>
        <taxon>Oxalobacteraceae</taxon>
        <taxon>Noviherbaspirillum</taxon>
    </lineage>
</organism>
<dbReference type="Gene3D" id="2.40.50.100">
    <property type="match status" value="1"/>
</dbReference>
<dbReference type="PROSITE" id="PS00188">
    <property type="entry name" value="BIOTIN"/>
    <property type="match status" value="1"/>
</dbReference>
<dbReference type="SUPFAM" id="SSF52440">
    <property type="entry name" value="PreATP-grasp domain"/>
    <property type="match status" value="1"/>
</dbReference>
<dbReference type="Pfam" id="PF00364">
    <property type="entry name" value="Biotin_lipoyl"/>
    <property type="match status" value="1"/>
</dbReference>
<dbReference type="InterPro" id="IPR005479">
    <property type="entry name" value="CPAse_ATP-bd"/>
</dbReference>
<dbReference type="InterPro" id="IPR001882">
    <property type="entry name" value="Biotin_BS"/>
</dbReference>
<dbReference type="InterPro" id="IPR005482">
    <property type="entry name" value="Biotin_COase_C"/>
</dbReference>
<dbReference type="RefSeq" id="WP_119786414.1">
    <property type="nucleotide sequence ID" value="NZ_QYUQ01000002.1"/>
</dbReference>
<evidence type="ECO:0000256" key="7">
    <source>
        <dbReference type="SAM" id="MobiDB-lite"/>
    </source>
</evidence>
<dbReference type="SUPFAM" id="SSF56059">
    <property type="entry name" value="Glutathione synthetase ATP-binding domain-like"/>
    <property type="match status" value="1"/>
</dbReference>